<dbReference type="AlphaFoldDB" id="Q8RTH0"/>
<accession>Q8RTH0</accession>
<evidence type="ECO:0000256" key="2">
    <source>
        <dbReference type="ARBA" id="ARBA00023315"/>
    </source>
</evidence>
<keyword evidence="1" id="KW-0808">Transferase</keyword>
<evidence type="ECO:0000256" key="1">
    <source>
        <dbReference type="ARBA" id="ARBA00022679"/>
    </source>
</evidence>
<protein>
    <submittedName>
        <fullName evidence="4">WavS</fullName>
    </submittedName>
</protein>
<dbReference type="RefSeq" id="WP_235859091.1">
    <property type="nucleotide sequence ID" value="NZ_VSFO01000019.1"/>
</dbReference>
<dbReference type="EMBL" id="AF449195">
    <property type="protein sequence ID" value="AAL77370.1"/>
    <property type="molecule type" value="Genomic_DNA"/>
</dbReference>
<feature type="domain" description="N-acetyltransferase" evidence="3">
    <location>
        <begin position="88"/>
        <end position="222"/>
    </location>
</feature>
<dbReference type="Pfam" id="PF00583">
    <property type="entry name" value="Acetyltransf_1"/>
    <property type="match status" value="1"/>
</dbReference>
<dbReference type="PROSITE" id="PS51186">
    <property type="entry name" value="GNAT"/>
    <property type="match status" value="1"/>
</dbReference>
<name>Q8RTH0_VIBCL</name>
<dbReference type="GO" id="GO:0016747">
    <property type="term" value="F:acyltransferase activity, transferring groups other than amino-acyl groups"/>
    <property type="evidence" value="ECO:0007669"/>
    <property type="project" value="InterPro"/>
</dbReference>
<reference evidence="4" key="1">
    <citation type="journal article" date="2002" name="Infect. Immun.">
        <title>Comparative and genetic analyses of the putative Vibrio cholerae lipopolysaccharide core oligosaccharide biosynthesis (wav) gene cluster.</title>
        <authorList>
            <person name="Nesper J."/>
            <person name="Kraiss A."/>
            <person name="Schild S."/>
            <person name="Blass J."/>
            <person name="Klose K.E."/>
            <person name="Bockemuhl J."/>
            <person name="Reidl J."/>
        </authorList>
    </citation>
    <scope>NUCLEOTIDE SEQUENCE</scope>
</reference>
<gene>
    <name evidence="4" type="primary">wavS</name>
</gene>
<evidence type="ECO:0000259" key="3">
    <source>
        <dbReference type="PROSITE" id="PS51186"/>
    </source>
</evidence>
<sequence length="222" mass="25362">MNFELRHWDSDFFSRQIGDVSWSDEPSCSESGRLDLITTKVSSTEEDKIRILNQAGFTLCEGEALFLKPLRQVKILTGVERLGVNDLPMLRNITDGLYLSSRFKAPWFTEEEKDSFYREWLRKAVLSQFDDLCMVKRVDTKIAGFVTVRVEGEHASIGLIGVLPEYQTLGLGKALIECAESYAFEHGCKHLSVATQLSNIKAMNLYMKSGYSLQKTAYWFYK</sequence>
<dbReference type="CDD" id="cd04301">
    <property type="entry name" value="NAT_SF"/>
    <property type="match status" value="1"/>
</dbReference>
<keyword evidence="2" id="KW-0012">Acyltransferase</keyword>
<dbReference type="SUPFAM" id="SSF55729">
    <property type="entry name" value="Acyl-CoA N-acyltransferases (Nat)"/>
    <property type="match status" value="1"/>
</dbReference>
<dbReference type="InterPro" id="IPR016181">
    <property type="entry name" value="Acyl_CoA_acyltransferase"/>
</dbReference>
<dbReference type="PANTHER" id="PTHR43877:SF2">
    <property type="entry name" value="AMINOALKYLPHOSPHONATE N-ACETYLTRANSFERASE-RELATED"/>
    <property type="match status" value="1"/>
</dbReference>
<proteinExistence type="predicted"/>
<dbReference type="GeneID" id="89515580"/>
<organism evidence="4">
    <name type="scientific">Vibrio cholerae</name>
    <dbReference type="NCBI Taxonomy" id="666"/>
    <lineage>
        <taxon>Bacteria</taxon>
        <taxon>Pseudomonadati</taxon>
        <taxon>Pseudomonadota</taxon>
        <taxon>Gammaproteobacteria</taxon>
        <taxon>Vibrionales</taxon>
        <taxon>Vibrionaceae</taxon>
        <taxon>Vibrio</taxon>
    </lineage>
</organism>
<evidence type="ECO:0000313" key="4">
    <source>
        <dbReference type="EMBL" id="AAL77370.1"/>
    </source>
</evidence>
<dbReference type="PANTHER" id="PTHR43877">
    <property type="entry name" value="AMINOALKYLPHOSPHONATE N-ACETYLTRANSFERASE-RELATED-RELATED"/>
    <property type="match status" value="1"/>
</dbReference>
<dbReference type="InterPro" id="IPR050832">
    <property type="entry name" value="Bact_Acetyltransf"/>
</dbReference>
<dbReference type="Gene3D" id="3.40.630.30">
    <property type="match status" value="1"/>
</dbReference>
<dbReference type="InterPro" id="IPR000182">
    <property type="entry name" value="GNAT_dom"/>
</dbReference>